<keyword evidence="3" id="KW-1185">Reference proteome</keyword>
<feature type="transmembrane region" description="Helical" evidence="1">
    <location>
        <begin position="6"/>
        <end position="27"/>
    </location>
</feature>
<sequence>MTITYAWQILGVRAALIAGGLLALTIAPDVYDRKTREIEGRRAAGE</sequence>
<dbReference type="Proteomes" id="UP001055153">
    <property type="component" value="Unassembled WGS sequence"/>
</dbReference>
<reference evidence="2" key="2">
    <citation type="submission" date="2021-08" db="EMBL/GenBank/DDBJ databases">
        <authorList>
            <person name="Tani A."/>
            <person name="Ola A."/>
            <person name="Ogura Y."/>
            <person name="Katsura K."/>
            <person name="Hayashi T."/>
        </authorList>
    </citation>
    <scope>NUCLEOTIDE SEQUENCE</scope>
    <source>
        <strain evidence="2">DSM 17168</strain>
    </source>
</reference>
<protein>
    <submittedName>
        <fullName evidence="2">Uncharacterized protein</fullName>
    </submittedName>
</protein>
<evidence type="ECO:0000313" key="3">
    <source>
        <dbReference type="Proteomes" id="UP001055153"/>
    </source>
</evidence>
<evidence type="ECO:0000313" key="2">
    <source>
        <dbReference type="EMBL" id="GJE04246.1"/>
    </source>
</evidence>
<name>A0ABQ4SPN0_9HYPH</name>
<comment type="caution">
    <text evidence="2">The sequence shown here is derived from an EMBL/GenBank/DDBJ whole genome shotgun (WGS) entry which is preliminary data.</text>
</comment>
<keyword evidence="1" id="KW-0812">Transmembrane</keyword>
<proteinExistence type="predicted"/>
<keyword evidence="1" id="KW-0472">Membrane</keyword>
<keyword evidence="1" id="KW-1133">Transmembrane helix</keyword>
<dbReference type="RefSeq" id="WP_238241608.1">
    <property type="nucleotide sequence ID" value="NZ_BPQQ01000109.1"/>
</dbReference>
<accession>A0ABQ4SPN0</accession>
<organism evidence="2 3">
    <name type="scientific">Methylobacterium isbiliense</name>
    <dbReference type="NCBI Taxonomy" id="315478"/>
    <lineage>
        <taxon>Bacteria</taxon>
        <taxon>Pseudomonadati</taxon>
        <taxon>Pseudomonadota</taxon>
        <taxon>Alphaproteobacteria</taxon>
        <taxon>Hyphomicrobiales</taxon>
        <taxon>Methylobacteriaceae</taxon>
        <taxon>Methylobacterium</taxon>
    </lineage>
</organism>
<reference evidence="2" key="1">
    <citation type="journal article" date="2021" name="Front. Microbiol.">
        <title>Comprehensive Comparative Genomics and Phenotyping of Methylobacterium Species.</title>
        <authorList>
            <person name="Alessa O."/>
            <person name="Ogura Y."/>
            <person name="Fujitani Y."/>
            <person name="Takami H."/>
            <person name="Hayashi T."/>
            <person name="Sahin N."/>
            <person name="Tani A."/>
        </authorList>
    </citation>
    <scope>NUCLEOTIDE SEQUENCE</scope>
    <source>
        <strain evidence="2">DSM 17168</strain>
    </source>
</reference>
<evidence type="ECO:0000256" key="1">
    <source>
        <dbReference type="SAM" id="Phobius"/>
    </source>
</evidence>
<gene>
    <name evidence="2" type="ORF">GMJLKIPL_6207</name>
</gene>
<dbReference type="EMBL" id="BPQQ01000109">
    <property type="protein sequence ID" value="GJE04246.1"/>
    <property type="molecule type" value="Genomic_DNA"/>
</dbReference>